<proteinExistence type="predicted"/>
<dbReference type="HOGENOM" id="CLU_074816_0_0_9"/>
<name>M5AC73_LEVBR</name>
<sequence>MRTIKESTLIKISGVIEMSKILLAGESWISTTTEYKGYDSFTSTKLEIGCTKLLADLQQLGHLVTHLLAHDVPEHFPWTKTELDQYDVIILSDIGSNSLVLANQVFAEGESTVNRMALLKQWVLDGGALMMAGGYLSFGGFEGKAHYHNTPVEEVLPVQISAFDDRIEAPQGLVPQEALKNAISSGLGEFPGILGYQQVVAKSDSEILMTIEKDPLLVIGQAGKGRTLAYMTDIAPHWASTDFMSWEYYGEFFSRCINWLTQGNK</sequence>
<dbReference type="Proteomes" id="UP000012042">
    <property type="component" value="Chromosome"/>
</dbReference>
<dbReference type="SUPFAM" id="SSF52317">
    <property type="entry name" value="Class I glutamine amidotransferase-like"/>
    <property type="match status" value="1"/>
</dbReference>
<protein>
    <recommendedName>
        <fullName evidence="1">Putative glutamine amidotransferase domain-containing protein</fullName>
    </recommendedName>
</protein>
<reference evidence="2 3" key="1">
    <citation type="journal article" date="2013" name="PLoS ONE">
        <title>Genomic Analysis by Deep Sequencing of the Probiotic Lactobacillus brevis KB290 Harboring Nine Plasmids Reveals Genomic Stability.</title>
        <authorList>
            <person name="Fukao M."/>
            <person name="Oshima K."/>
            <person name="Morita H."/>
            <person name="Toh H."/>
            <person name="Suda W."/>
            <person name="Kim S.W."/>
            <person name="Suzuki S."/>
            <person name="Yakabe T."/>
            <person name="Hattori M."/>
            <person name="Yajima N."/>
        </authorList>
    </citation>
    <scope>NUCLEOTIDE SEQUENCE [LARGE SCALE GENOMIC DNA]</scope>
    <source>
        <strain evidence="2 3">KB290</strain>
    </source>
</reference>
<dbReference type="Pfam" id="PF07090">
    <property type="entry name" value="GATase1_like"/>
    <property type="match status" value="1"/>
</dbReference>
<gene>
    <name evidence="2" type="ORF">LVISKB_0729</name>
</gene>
<evidence type="ECO:0000313" key="3">
    <source>
        <dbReference type="Proteomes" id="UP000012042"/>
    </source>
</evidence>
<feature type="domain" description="Putative glutamine amidotransferase" evidence="1">
    <location>
        <begin position="20"/>
        <end position="261"/>
    </location>
</feature>
<dbReference type="Gene3D" id="3.40.50.880">
    <property type="match status" value="1"/>
</dbReference>
<evidence type="ECO:0000313" key="2">
    <source>
        <dbReference type="EMBL" id="BAN06364.1"/>
    </source>
</evidence>
<dbReference type="PANTHER" id="PTHR37947">
    <property type="entry name" value="BLL2462 PROTEIN"/>
    <property type="match status" value="1"/>
</dbReference>
<organism evidence="2 3">
    <name type="scientific">Levilactobacillus brevis KB290</name>
    <dbReference type="NCBI Taxonomy" id="1001583"/>
    <lineage>
        <taxon>Bacteria</taxon>
        <taxon>Bacillati</taxon>
        <taxon>Bacillota</taxon>
        <taxon>Bacilli</taxon>
        <taxon>Lactobacillales</taxon>
        <taxon>Lactobacillaceae</taxon>
        <taxon>Levilactobacillus</taxon>
    </lineage>
</organism>
<dbReference type="CDD" id="cd03143">
    <property type="entry name" value="A4_beta-galactosidase_middle_domain"/>
    <property type="match status" value="1"/>
</dbReference>
<dbReference type="AlphaFoldDB" id="M5AC73"/>
<evidence type="ECO:0000259" key="1">
    <source>
        <dbReference type="Pfam" id="PF07090"/>
    </source>
</evidence>
<dbReference type="PATRIC" id="fig|1001583.3.peg.720"/>
<dbReference type="EMBL" id="AP012167">
    <property type="protein sequence ID" value="BAN06364.1"/>
    <property type="molecule type" value="Genomic_DNA"/>
</dbReference>
<dbReference type="InterPro" id="IPR010768">
    <property type="entry name" value="GATase1-like"/>
</dbReference>
<dbReference type="InterPro" id="IPR029062">
    <property type="entry name" value="Class_I_gatase-like"/>
</dbReference>
<dbReference type="PANTHER" id="PTHR37947:SF1">
    <property type="entry name" value="BLL2462 PROTEIN"/>
    <property type="match status" value="1"/>
</dbReference>
<accession>M5AC73</accession>
<dbReference type="KEGG" id="lbk:LVISKB_0729"/>